<accession>A0A081N4S7</accession>
<dbReference type="InterPro" id="IPR050028">
    <property type="entry name" value="XdhA_XDHase"/>
</dbReference>
<dbReference type="NCBIfam" id="NF043082">
    <property type="entry name" value="XdhA_XDHase"/>
    <property type="match status" value="1"/>
</dbReference>
<comment type="caution">
    <text evidence="5">The sequence shown here is derived from an EMBL/GenBank/DDBJ whole genome shotgun (WGS) entry which is preliminary data.</text>
</comment>
<dbReference type="EMBL" id="JOKG01000003">
    <property type="protein sequence ID" value="KEQ13450.1"/>
    <property type="molecule type" value="Genomic_DNA"/>
</dbReference>
<dbReference type="InterPro" id="IPR016208">
    <property type="entry name" value="Ald_Oxase/xanthine_DH-like"/>
</dbReference>
<dbReference type="RefSeq" id="WP_034876273.1">
    <property type="nucleotide sequence ID" value="NZ_JOKG01000003.1"/>
</dbReference>
<protein>
    <submittedName>
        <fullName evidence="5">Xanthine dehydrogenase</fullName>
    </submittedName>
</protein>
<evidence type="ECO:0000259" key="4">
    <source>
        <dbReference type="SMART" id="SM01008"/>
    </source>
</evidence>
<proteinExistence type="inferred from homology"/>
<dbReference type="Pfam" id="PF20256">
    <property type="entry name" value="MoCoBD_2"/>
    <property type="match status" value="1"/>
</dbReference>
<gene>
    <name evidence="5" type="ORF">GZ77_13835</name>
</gene>
<evidence type="ECO:0000256" key="3">
    <source>
        <dbReference type="ARBA" id="ARBA00023002"/>
    </source>
</evidence>
<dbReference type="InterPro" id="IPR000674">
    <property type="entry name" value="Ald_Oxase/Xan_DH_a/b"/>
</dbReference>
<dbReference type="Gene3D" id="3.30.365.10">
    <property type="entry name" value="Aldehyde oxidase/xanthine dehydrogenase, molybdopterin binding domain"/>
    <property type="match status" value="4"/>
</dbReference>
<keyword evidence="2" id="KW-0500">Molybdenum</keyword>
<feature type="domain" description="Aldehyde oxidase/xanthine dehydrogenase a/b hammerhead" evidence="4">
    <location>
        <begin position="17"/>
        <end position="133"/>
    </location>
</feature>
<dbReference type="PANTHER" id="PTHR11908:SF132">
    <property type="entry name" value="ALDEHYDE OXIDASE 1-RELATED"/>
    <property type="match status" value="1"/>
</dbReference>
<evidence type="ECO:0000256" key="2">
    <source>
        <dbReference type="ARBA" id="ARBA00022505"/>
    </source>
</evidence>
<evidence type="ECO:0000313" key="6">
    <source>
        <dbReference type="Proteomes" id="UP000028006"/>
    </source>
</evidence>
<dbReference type="SUPFAM" id="SSF54665">
    <property type="entry name" value="CO dehydrogenase molybdoprotein N-domain-like"/>
    <property type="match status" value="1"/>
</dbReference>
<name>A0A081N4S7_9GAMM</name>
<dbReference type="GO" id="GO:0005506">
    <property type="term" value="F:iron ion binding"/>
    <property type="evidence" value="ECO:0007669"/>
    <property type="project" value="InterPro"/>
</dbReference>
<dbReference type="GO" id="GO:0002197">
    <property type="term" value="C:xanthine dehydrogenase complex"/>
    <property type="evidence" value="ECO:0007669"/>
    <property type="project" value="InterPro"/>
</dbReference>
<reference evidence="5 6" key="1">
    <citation type="submission" date="2014-06" db="EMBL/GenBank/DDBJ databases">
        <title>Whole Genome Sequences of Three Symbiotic Endozoicomonas Bacteria.</title>
        <authorList>
            <person name="Neave M.J."/>
            <person name="Apprill A."/>
            <person name="Voolstra C.R."/>
        </authorList>
    </citation>
    <scope>NUCLEOTIDE SEQUENCE [LARGE SCALE GENOMIC DNA]</scope>
    <source>
        <strain evidence="5 6">LMG 24815</strain>
    </source>
</reference>
<dbReference type="InterPro" id="IPR036856">
    <property type="entry name" value="Ald_Oxase/Xan_DH_a/b_sf"/>
</dbReference>
<dbReference type="PANTHER" id="PTHR11908">
    <property type="entry name" value="XANTHINE DEHYDROGENASE"/>
    <property type="match status" value="1"/>
</dbReference>
<dbReference type="Proteomes" id="UP000028006">
    <property type="component" value="Unassembled WGS sequence"/>
</dbReference>
<sequence length="767" mass="83392">MSIGDSEQRLDATAKVTGRSRFTSDLMMPGTRVAKYLRSKIAHGRVTSIDTSEARALAGVDAVFTFADIPKIPFATAGHAYSLDPKTRDVEDRLLLTDYVRYHGDEIAIVVATDQLIAEKALQLIRVSYDEYPPLLNHQQAMDDQAPVLHNKAFNKVGEHEYELGNPSEMLKSADLQLAGSFQTQMVQHCHLENQIAMAYMDDTDHIVIVSSTQIPHICRRIVAQALSWDMSRIRVVKPTVGGGFGNKQDVVLEPMAAFLTLKLGGIPVQIDLDREETMLSTRVRHPISVDIECGVNKDGTLKALSLDVISNTGAYASHGHSIAKSAGAKLPPLYPKASLRYHAMTHYSTLPAAGAMRGYGSPQIVFAVESMVEEAARKIGMDSVEFRLRNAAQKGDMNPLTDKHITSCAVRECLRKGKEHIQWDLKKNEYRRSNESSENRNIRHGLGVACFSYGNGTYPAGVEIAGARMILNQDGRITVQVGATEIGQGSDTAVAQMTAEYLNVPVSSVHVVSSQDTDVSPFDPGSFASRQTYVVSKPVSEAARELRQKILDYAAEMLDCPASGLELNNGRVTGNTGEKTLTLKELALDAYYHKQRGHQLTADVSRKTTSNASSYGCTFAEIEVDIELCQVKVLNILNVHDAGKIINPVLAAGQVHGGIGMGLSGAMSEELMVNPKTGTIYNGNLLDYKIATMPDMPDIGSDFVETNETTNAYGSKSVGEPPLLSVAPAIRNAILDATGVAMNKLPMSPKALFNAFREAQLIQEAN</sequence>
<dbReference type="SUPFAM" id="SSF56003">
    <property type="entry name" value="Molybdenum cofactor-binding domain"/>
    <property type="match status" value="1"/>
</dbReference>
<dbReference type="Gene3D" id="3.90.1170.50">
    <property type="entry name" value="Aldehyde oxidase/xanthine dehydrogenase, a/b hammerhead"/>
    <property type="match status" value="1"/>
</dbReference>
<dbReference type="Pfam" id="PF01315">
    <property type="entry name" value="Ald_Xan_dh_C"/>
    <property type="match status" value="1"/>
</dbReference>
<dbReference type="AlphaFoldDB" id="A0A081N4S7"/>
<dbReference type="SMART" id="SM01008">
    <property type="entry name" value="Ald_Xan_dh_C"/>
    <property type="match status" value="1"/>
</dbReference>
<dbReference type="GO" id="GO:0004854">
    <property type="term" value="F:xanthine dehydrogenase activity"/>
    <property type="evidence" value="ECO:0007669"/>
    <property type="project" value="InterPro"/>
</dbReference>
<dbReference type="InterPro" id="IPR008274">
    <property type="entry name" value="AldOxase/xan_DH_MoCoBD1"/>
</dbReference>
<keyword evidence="3" id="KW-0560">Oxidoreductase</keyword>
<comment type="similarity">
    <text evidence="1">Belongs to the xanthine dehydrogenase family.</text>
</comment>
<dbReference type="InterPro" id="IPR046867">
    <property type="entry name" value="AldOxase/xan_DH_MoCoBD2"/>
</dbReference>
<dbReference type="NCBIfam" id="NF007426">
    <property type="entry name" value="PRK09970.1"/>
    <property type="match status" value="1"/>
</dbReference>
<evidence type="ECO:0000256" key="1">
    <source>
        <dbReference type="ARBA" id="ARBA00006849"/>
    </source>
</evidence>
<dbReference type="InterPro" id="IPR037165">
    <property type="entry name" value="AldOxase/xan_DH_Mopterin-bd_sf"/>
</dbReference>
<dbReference type="Pfam" id="PF02738">
    <property type="entry name" value="MoCoBD_1"/>
    <property type="match status" value="1"/>
</dbReference>
<evidence type="ECO:0000313" key="5">
    <source>
        <dbReference type="EMBL" id="KEQ13450.1"/>
    </source>
</evidence>
<dbReference type="eggNOG" id="COG1529">
    <property type="taxonomic scope" value="Bacteria"/>
</dbReference>
<keyword evidence="6" id="KW-1185">Reference proteome</keyword>
<organism evidence="5 6">
    <name type="scientific">Endozoicomonas montiporae</name>
    <dbReference type="NCBI Taxonomy" id="1027273"/>
    <lineage>
        <taxon>Bacteria</taxon>
        <taxon>Pseudomonadati</taxon>
        <taxon>Pseudomonadota</taxon>
        <taxon>Gammaproteobacteria</taxon>
        <taxon>Oceanospirillales</taxon>
        <taxon>Endozoicomonadaceae</taxon>
        <taxon>Endozoicomonas</taxon>
    </lineage>
</organism>